<evidence type="ECO:0000313" key="1">
    <source>
        <dbReference type="EMBL" id="CAH1599262.1"/>
    </source>
</evidence>
<gene>
    <name evidence="1" type="ORF">THF1A12_40078</name>
</gene>
<dbReference type="EMBL" id="CAKMUD010000094">
    <property type="protein sequence ID" value="CAH1599262.1"/>
    <property type="molecule type" value="Genomic_DNA"/>
</dbReference>
<comment type="caution">
    <text evidence="1">The sequence shown here is derived from an EMBL/GenBank/DDBJ whole genome shotgun (WGS) entry which is preliminary data.</text>
</comment>
<reference evidence="1" key="1">
    <citation type="submission" date="2022-01" db="EMBL/GenBank/DDBJ databases">
        <authorList>
            <person name="Lagorce A."/>
        </authorList>
    </citation>
    <scope>NUCLEOTIDE SEQUENCE</scope>
    <source>
        <strain evidence="1">Th15_F1_A12</strain>
    </source>
</reference>
<protein>
    <submittedName>
        <fullName evidence="1">Alkylphosphonate utilization operon protein PhnA</fullName>
    </submittedName>
</protein>
<proteinExistence type="predicted"/>
<name>A0AAU9QT57_9VIBR</name>
<sequence>MENESKLSGLFCPGCQSQCVWEDGDLVCPDCNEQYTGDEE</sequence>
<dbReference type="AlphaFoldDB" id="A0AAU9QT57"/>
<dbReference type="Proteomes" id="UP001295462">
    <property type="component" value="Unassembled WGS sequence"/>
</dbReference>
<dbReference type="RefSeq" id="WP_409589275.1">
    <property type="nucleotide sequence ID" value="NZ_CAKMTZ010000082.1"/>
</dbReference>
<accession>A0AAU9QT57</accession>
<organism evidence="1 2">
    <name type="scientific">Vibrio jasicida</name>
    <dbReference type="NCBI Taxonomy" id="766224"/>
    <lineage>
        <taxon>Bacteria</taxon>
        <taxon>Pseudomonadati</taxon>
        <taxon>Pseudomonadota</taxon>
        <taxon>Gammaproteobacteria</taxon>
        <taxon>Vibrionales</taxon>
        <taxon>Vibrionaceae</taxon>
        <taxon>Vibrio</taxon>
    </lineage>
</organism>
<evidence type="ECO:0000313" key="2">
    <source>
        <dbReference type="Proteomes" id="UP001295462"/>
    </source>
</evidence>